<protein>
    <submittedName>
        <fullName evidence="2">CoA-binding protein</fullName>
    </submittedName>
</protein>
<accession>A0A0C1U3Q2</accession>
<comment type="caution">
    <text evidence="2">The sequence shown here is derived from an EMBL/GenBank/DDBJ whole genome shotgun (WGS) entry which is preliminary data.</text>
</comment>
<dbReference type="PANTHER" id="PTHR33303">
    <property type="entry name" value="CYTOPLASMIC PROTEIN-RELATED"/>
    <property type="match status" value="1"/>
</dbReference>
<dbReference type="EMBL" id="JXBL01000001">
    <property type="protein sequence ID" value="KIE42405.1"/>
    <property type="molecule type" value="Genomic_DNA"/>
</dbReference>
<keyword evidence="3" id="KW-1185">Reference proteome</keyword>
<evidence type="ECO:0000259" key="1">
    <source>
        <dbReference type="SMART" id="SM00881"/>
    </source>
</evidence>
<dbReference type="SMART" id="SM00881">
    <property type="entry name" value="CoA_binding"/>
    <property type="match status" value="1"/>
</dbReference>
<dbReference type="Proteomes" id="UP000031433">
    <property type="component" value="Unassembled WGS sequence"/>
</dbReference>
<dbReference type="Pfam" id="PF13380">
    <property type="entry name" value="CoA_binding_2"/>
    <property type="match status" value="1"/>
</dbReference>
<gene>
    <name evidence="2" type="ORF">SE37_07075</name>
</gene>
<dbReference type="RefSeq" id="WP_039644930.1">
    <property type="nucleotide sequence ID" value="NZ_JXBL01000001.1"/>
</dbReference>
<evidence type="ECO:0000313" key="2">
    <source>
        <dbReference type="EMBL" id="KIE42405.1"/>
    </source>
</evidence>
<sequence length="134" mass="14614">MSTKEQIDAFFAAKAFGVVGASADRHKYGNKVLRVYQQKNLKVVPVNPREQEIEGVACVASVMDLPDEVTSISVITPPKITEEVVEMAARKGIRTIWMQPGAESDKAVELCRQNGIAVIADGSCILVVLGYRDH</sequence>
<evidence type="ECO:0000313" key="3">
    <source>
        <dbReference type="Proteomes" id="UP000031433"/>
    </source>
</evidence>
<dbReference type="InterPro" id="IPR003781">
    <property type="entry name" value="CoA-bd"/>
</dbReference>
<proteinExistence type="predicted"/>
<reference evidence="2 3" key="1">
    <citation type="submission" date="2015-01" db="EMBL/GenBank/DDBJ databases">
        <title>Genome sequence of the anaerobic bacterium Geobacter soli GSS01, a dissimilatory Fe(III) reducer from soil.</title>
        <authorList>
            <person name="Yang G."/>
            <person name="Zhou S."/>
        </authorList>
    </citation>
    <scope>NUCLEOTIDE SEQUENCE [LARGE SCALE GENOMIC DNA]</scope>
    <source>
        <strain evidence="2 3">GSS01</strain>
    </source>
</reference>
<feature type="domain" description="CoA-binding" evidence="1">
    <location>
        <begin position="10"/>
        <end position="102"/>
    </location>
</feature>
<organism evidence="2 3">
    <name type="scientific">Geobacter soli</name>
    <dbReference type="NCBI Taxonomy" id="1510391"/>
    <lineage>
        <taxon>Bacteria</taxon>
        <taxon>Pseudomonadati</taxon>
        <taxon>Thermodesulfobacteriota</taxon>
        <taxon>Desulfuromonadia</taxon>
        <taxon>Geobacterales</taxon>
        <taxon>Geobacteraceae</taxon>
        <taxon>Geobacter</taxon>
    </lineage>
</organism>
<dbReference type="Gene3D" id="3.40.50.720">
    <property type="entry name" value="NAD(P)-binding Rossmann-like Domain"/>
    <property type="match status" value="1"/>
</dbReference>
<dbReference type="PANTHER" id="PTHR33303:SF2">
    <property type="entry name" value="COA-BINDING DOMAIN-CONTAINING PROTEIN"/>
    <property type="match status" value="1"/>
</dbReference>
<dbReference type="AlphaFoldDB" id="A0A0C1U3Q2"/>
<name>A0A0C1U3Q2_9BACT</name>
<dbReference type="InterPro" id="IPR036291">
    <property type="entry name" value="NAD(P)-bd_dom_sf"/>
</dbReference>
<dbReference type="SUPFAM" id="SSF51735">
    <property type="entry name" value="NAD(P)-binding Rossmann-fold domains"/>
    <property type="match status" value="1"/>
</dbReference>